<protein>
    <submittedName>
        <fullName evidence="2">DUF4113 domain-containing protein</fullName>
    </submittedName>
</protein>
<accession>A0A9X2I317</accession>
<reference evidence="2" key="1">
    <citation type="submission" date="2022-05" db="EMBL/GenBank/DDBJ databases">
        <authorList>
            <person name="Sun H.-N."/>
        </authorList>
    </citation>
    <scope>NUCLEOTIDE SEQUENCE</scope>
    <source>
        <strain evidence="2">HB14</strain>
    </source>
</reference>
<keyword evidence="3" id="KW-1185">Reference proteome</keyword>
<dbReference type="AlphaFoldDB" id="A0A9X2I317"/>
<proteinExistence type="predicted"/>
<evidence type="ECO:0000313" key="3">
    <source>
        <dbReference type="Proteomes" id="UP001139319"/>
    </source>
</evidence>
<dbReference type="EMBL" id="JAMFTH010000003">
    <property type="protein sequence ID" value="MCP8899903.1"/>
    <property type="molecule type" value="Genomic_DNA"/>
</dbReference>
<name>A0A9X2I317_9GAMM</name>
<sequence length="100" mass="11004">MAAAQRGAKHLFKEGYQFLKSGVGLVDIVDKTYLQSDMFTPAQPPKADALMSVMDSINAKYGTGSVHTAAEGVKKKWAMRQSYRSPSYTTSWNALPKIQC</sequence>
<reference evidence="2" key="2">
    <citation type="submission" date="2023-01" db="EMBL/GenBank/DDBJ databases">
        <title>Gilvimarinus xylanilyticus HB14 isolated from Caulerpa lentillifera aquaculture base in Hainan, China.</title>
        <authorList>
            <person name="Zhang Y.-J."/>
        </authorList>
    </citation>
    <scope>NUCLEOTIDE SEQUENCE</scope>
    <source>
        <strain evidence="2">HB14</strain>
    </source>
</reference>
<comment type="caution">
    <text evidence="2">The sequence shown here is derived from an EMBL/GenBank/DDBJ whole genome shotgun (WGS) entry which is preliminary data.</text>
</comment>
<dbReference type="Proteomes" id="UP001139319">
    <property type="component" value="Unassembled WGS sequence"/>
</dbReference>
<evidence type="ECO:0000313" key="2">
    <source>
        <dbReference type="EMBL" id="MCP8899903.1"/>
    </source>
</evidence>
<dbReference type="Pfam" id="PF13438">
    <property type="entry name" value="DUF4113"/>
    <property type="match status" value="1"/>
</dbReference>
<gene>
    <name evidence="2" type="ORF">M6D89_11395</name>
</gene>
<evidence type="ECO:0000259" key="1">
    <source>
        <dbReference type="Pfam" id="PF13438"/>
    </source>
</evidence>
<organism evidence="2 3">
    <name type="scientific">Gilvimarinus xylanilyticus</name>
    <dbReference type="NCBI Taxonomy" id="2944139"/>
    <lineage>
        <taxon>Bacteria</taxon>
        <taxon>Pseudomonadati</taxon>
        <taxon>Pseudomonadota</taxon>
        <taxon>Gammaproteobacteria</taxon>
        <taxon>Cellvibrionales</taxon>
        <taxon>Cellvibrionaceae</taxon>
        <taxon>Gilvimarinus</taxon>
    </lineage>
</organism>
<dbReference type="InterPro" id="IPR025188">
    <property type="entry name" value="DUF4113"/>
</dbReference>
<feature type="domain" description="DUF4113" evidence="1">
    <location>
        <begin position="49"/>
        <end position="98"/>
    </location>
</feature>